<feature type="transmembrane region" description="Helical" evidence="8">
    <location>
        <begin position="613"/>
        <end position="635"/>
    </location>
</feature>
<dbReference type="EMBL" id="JARQWQ010000020">
    <property type="protein sequence ID" value="KAK2565309.1"/>
    <property type="molecule type" value="Genomic_DNA"/>
</dbReference>
<feature type="transmembrane region" description="Helical" evidence="8">
    <location>
        <begin position="355"/>
        <end position="373"/>
    </location>
</feature>
<keyword evidence="6 8" id="KW-1133">Transmembrane helix</keyword>
<evidence type="ECO:0000256" key="7">
    <source>
        <dbReference type="ARBA" id="ARBA00023136"/>
    </source>
</evidence>
<gene>
    <name evidence="9" type="ORF">P5673_011271</name>
</gene>
<feature type="transmembrane region" description="Helical" evidence="8">
    <location>
        <begin position="284"/>
        <end position="303"/>
    </location>
</feature>
<sequence>MEAEQKFAEKVRWFRFKLNCGRFALDIRFNPVVSILSAVVIWAFVIWCSVDSKRAETEMTIWMQWITRTCTWVYVGSVDVWTIFVIVLYFSKYGNMKLGKPDDKPDFGDATYFTMLFAAGIGVGLFYFGVAEPVFHYASTTSYKSGNRYYGRYNDNQRAQDAMNLTLFHWGIHAWTVYVIVGLLLAFVGFRKGLPMTIRSCFYPLVGEKIFGWIGDAIDILSVCCTMFGVCTSLGLGCIQLNTGFSRVFEKIEFSKTNQIIIIWCVTACATASVVSGLKVGIRRLSEICFTIGMFIMLIGFFFKDTEHILNVYVQSIGYYMQNIVQLGFHTDAFAQLGNAPDGKQAQSWMNDWTIFYWGWWIAWSPFVGMFIAKISKGRTIKQFINGAMTAPILYTFLWFCIFGSAGLKMEREAEIANITCDSLLGGKNSKASMNGLYRLSCRQTNEMWFDVMDQYGDLGVFLSVVSLIGIIFYFVTSSDSGSLVIDCLSANGDPDPPITQRVFWALTEGACATSLLYAGGSSGLKALRSMSIASGVPYAVLLSFMCVSLWRAVKMEAGDLDQHGPQFSTGLLDSLGSPTLLNIRKVLLAVVAPWYPMGKAAYKIGGSKDRQWVYMLILAAPFYLWILLLCLEPVVNGISYVGWTVLFGFFAYATAIRHTIREKYNIYGSMVEDFFAVMITYPFAAIQMEHHVIHMDEIDLSAVKPIANGVTHSDIPLHEVHTNSISVSDRSINTKCANGSICPLNDEKDVKSEVGQPPHLVANGIHTTAINHSSFDEKL</sequence>
<comment type="similarity">
    <text evidence="2">Belongs to the cornifelin family.</text>
</comment>
<comment type="subcellular location">
    <subcellularLocation>
        <location evidence="1">Cell membrane</location>
        <topology evidence="1">Multi-pass membrane protein</topology>
    </subcellularLocation>
</comment>
<keyword evidence="3" id="KW-0813">Transport</keyword>
<dbReference type="NCBIfam" id="TIGR00842">
    <property type="entry name" value="bcct"/>
    <property type="match status" value="1"/>
</dbReference>
<feature type="transmembrane region" description="Helical" evidence="8">
    <location>
        <begin position="110"/>
        <end position="130"/>
    </location>
</feature>
<dbReference type="GO" id="GO:0005886">
    <property type="term" value="C:plasma membrane"/>
    <property type="evidence" value="ECO:0007669"/>
    <property type="project" value="UniProtKB-SubCell"/>
</dbReference>
<dbReference type="PROSITE" id="PS01303">
    <property type="entry name" value="BCCT"/>
    <property type="match status" value="1"/>
</dbReference>
<feature type="transmembrane region" description="Helical" evidence="8">
    <location>
        <begin position="210"/>
        <end position="239"/>
    </location>
</feature>
<feature type="transmembrane region" description="Helical" evidence="8">
    <location>
        <begin position="32"/>
        <end position="50"/>
    </location>
</feature>
<feature type="transmembrane region" description="Helical" evidence="8">
    <location>
        <begin position="459"/>
        <end position="476"/>
    </location>
</feature>
<feature type="transmembrane region" description="Helical" evidence="8">
    <location>
        <begin position="167"/>
        <end position="190"/>
    </location>
</feature>
<feature type="transmembrane region" description="Helical" evidence="8">
    <location>
        <begin position="641"/>
        <end position="661"/>
    </location>
</feature>
<reference evidence="9" key="2">
    <citation type="journal article" date="2023" name="Science">
        <title>Genomic signatures of disease resistance in endangered staghorn corals.</title>
        <authorList>
            <person name="Vollmer S.V."/>
            <person name="Selwyn J.D."/>
            <person name="Despard B.A."/>
            <person name="Roesel C.L."/>
        </authorList>
    </citation>
    <scope>NUCLEOTIDE SEQUENCE</scope>
    <source>
        <strain evidence="9">K2</strain>
    </source>
</reference>
<feature type="transmembrane region" description="Helical" evidence="8">
    <location>
        <begin position="533"/>
        <end position="554"/>
    </location>
</feature>
<comment type="caution">
    <text evidence="9">The sequence shown here is derived from an EMBL/GenBank/DDBJ whole genome shotgun (WGS) entry which is preliminary data.</text>
</comment>
<dbReference type="InterPro" id="IPR000060">
    <property type="entry name" value="BCCT_transptr"/>
</dbReference>
<accession>A0AAD9V8N4</accession>
<evidence type="ECO:0000313" key="9">
    <source>
        <dbReference type="EMBL" id="KAK2565309.1"/>
    </source>
</evidence>
<dbReference type="PANTHER" id="PTHR30047:SF7">
    <property type="entry name" value="HIGH-AFFINITY CHOLINE TRANSPORT PROTEIN"/>
    <property type="match status" value="1"/>
</dbReference>
<evidence type="ECO:0000313" key="10">
    <source>
        <dbReference type="Proteomes" id="UP001249851"/>
    </source>
</evidence>
<dbReference type="PANTHER" id="PTHR30047">
    <property type="entry name" value="HIGH-AFFINITY CHOLINE TRANSPORT PROTEIN-RELATED"/>
    <property type="match status" value="1"/>
</dbReference>
<name>A0AAD9V8N4_ACRCE</name>
<evidence type="ECO:0000256" key="3">
    <source>
        <dbReference type="ARBA" id="ARBA00022448"/>
    </source>
</evidence>
<evidence type="ECO:0000256" key="2">
    <source>
        <dbReference type="ARBA" id="ARBA00009024"/>
    </source>
</evidence>
<feature type="transmembrane region" description="Helical" evidence="8">
    <location>
        <begin position="260"/>
        <end position="278"/>
    </location>
</feature>
<keyword evidence="10" id="KW-1185">Reference proteome</keyword>
<evidence type="ECO:0000256" key="5">
    <source>
        <dbReference type="ARBA" id="ARBA00022692"/>
    </source>
</evidence>
<dbReference type="AlphaFoldDB" id="A0AAD9V8N4"/>
<dbReference type="InterPro" id="IPR006461">
    <property type="entry name" value="PLAC_motif_containing"/>
</dbReference>
<proteinExistence type="inferred from homology"/>
<dbReference type="Pfam" id="PF02028">
    <property type="entry name" value="BCCT"/>
    <property type="match status" value="1"/>
</dbReference>
<evidence type="ECO:0000256" key="8">
    <source>
        <dbReference type="SAM" id="Phobius"/>
    </source>
</evidence>
<dbReference type="GO" id="GO:0022857">
    <property type="term" value="F:transmembrane transporter activity"/>
    <property type="evidence" value="ECO:0007669"/>
    <property type="project" value="InterPro"/>
</dbReference>
<dbReference type="InterPro" id="IPR018093">
    <property type="entry name" value="BCCT_CS"/>
</dbReference>
<evidence type="ECO:0000256" key="1">
    <source>
        <dbReference type="ARBA" id="ARBA00004651"/>
    </source>
</evidence>
<feature type="transmembrane region" description="Helical" evidence="8">
    <location>
        <begin position="71"/>
        <end position="90"/>
    </location>
</feature>
<evidence type="ECO:0000256" key="6">
    <source>
        <dbReference type="ARBA" id="ARBA00022989"/>
    </source>
</evidence>
<keyword evidence="7 8" id="KW-0472">Membrane</keyword>
<reference evidence="9" key="1">
    <citation type="journal article" date="2023" name="G3 (Bethesda)">
        <title>Whole genome assembly and annotation of the endangered Caribbean coral Acropora cervicornis.</title>
        <authorList>
            <person name="Selwyn J.D."/>
            <person name="Vollmer S.V."/>
        </authorList>
    </citation>
    <scope>NUCLEOTIDE SEQUENCE</scope>
    <source>
        <strain evidence="9">K2</strain>
    </source>
</reference>
<evidence type="ECO:0000256" key="4">
    <source>
        <dbReference type="ARBA" id="ARBA00022475"/>
    </source>
</evidence>
<dbReference type="Pfam" id="PF04749">
    <property type="entry name" value="PLAC8"/>
    <property type="match status" value="1"/>
</dbReference>
<protein>
    <submittedName>
        <fullName evidence="9">Glycine betaine transporter OpuD</fullName>
    </submittedName>
</protein>
<keyword evidence="5 8" id="KW-0812">Transmembrane</keyword>
<dbReference type="Proteomes" id="UP001249851">
    <property type="component" value="Unassembled WGS sequence"/>
</dbReference>
<keyword evidence="4" id="KW-1003">Cell membrane</keyword>
<organism evidence="9 10">
    <name type="scientific">Acropora cervicornis</name>
    <name type="common">Staghorn coral</name>
    <dbReference type="NCBI Taxonomy" id="6130"/>
    <lineage>
        <taxon>Eukaryota</taxon>
        <taxon>Metazoa</taxon>
        <taxon>Cnidaria</taxon>
        <taxon>Anthozoa</taxon>
        <taxon>Hexacorallia</taxon>
        <taxon>Scleractinia</taxon>
        <taxon>Astrocoeniina</taxon>
        <taxon>Acroporidae</taxon>
        <taxon>Acropora</taxon>
    </lineage>
</organism>
<feature type="transmembrane region" description="Helical" evidence="8">
    <location>
        <begin position="385"/>
        <end position="406"/>
    </location>
</feature>